<comment type="caution">
    <text evidence="1">The sequence shown here is derived from an EMBL/GenBank/DDBJ whole genome shotgun (WGS) entry which is preliminary data.</text>
</comment>
<reference evidence="1 2" key="1">
    <citation type="journal article" date="2022" name="DNA Res.">
        <title>Chromosomal-level genome assembly of the orchid tree Bauhinia variegata (Leguminosae; Cercidoideae) supports the allotetraploid origin hypothesis of Bauhinia.</title>
        <authorList>
            <person name="Zhong Y."/>
            <person name="Chen Y."/>
            <person name="Zheng D."/>
            <person name="Pang J."/>
            <person name="Liu Y."/>
            <person name="Luo S."/>
            <person name="Meng S."/>
            <person name="Qian L."/>
            <person name="Wei D."/>
            <person name="Dai S."/>
            <person name="Zhou R."/>
        </authorList>
    </citation>
    <scope>NUCLEOTIDE SEQUENCE [LARGE SCALE GENOMIC DNA]</scope>
    <source>
        <strain evidence="1">BV-YZ2020</strain>
    </source>
</reference>
<evidence type="ECO:0000313" key="1">
    <source>
        <dbReference type="EMBL" id="KAI4333410.1"/>
    </source>
</evidence>
<evidence type="ECO:0000313" key="2">
    <source>
        <dbReference type="Proteomes" id="UP000828941"/>
    </source>
</evidence>
<dbReference type="Proteomes" id="UP000828941">
    <property type="component" value="Chromosome 7"/>
</dbReference>
<sequence length="166" mass="18750">MAAQVCENLAMINGDDEFKGMEFSEINCYLLLSSMEEPREGDESDDDDRLDSLIKSLEAKISGTTMDGYDELTCSNGSQDHGQPWNLGEMVDQDYWATSCDFEMEYVNMDVLASSPWDGSWCLDSYGGEMDGISDIFYVNKSKMNDDVGFVMGDQYVFNSFLEREL</sequence>
<proteinExistence type="predicted"/>
<name>A0ACB9NFB4_BAUVA</name>
<accession>A0ACB9NFB4</accession>
<dbReference type="EMBL" id="CM039432">
    <property type="protein sequence ID" value="KAI4333410.1"/>
    <property type="molecule type" value="Genomic_DNA"/>
</dbReference>
<keyword evidence="2" id="KW-1185">Reference proteome</keyword>
<protein>
    <submittedName>
        <fullName evidence="1">Uncharacterized protein</fullName>
    </submittedName>
</protein>
<organism evidence="1 2">
    <name type="scientific">Bauhinia variegata</name>
    <name type="common">Purple orchid tree</name>
    <name type="synonym">Phanera variegata</name>
    <dbReference type="NCBI Taxonomy" id="167791"/>
    <lineage>
        <taxon>Eukaryota</taxon>
        <taxon>Viridiplantae</taxon>
        <taxon>Streptophyta</taxon>
        <taxon>Embryophyta</taxon>
        <taxon>Tracheophyta</taxon>
        <taxon>Spermatophyta</taxon>
        <taxon>Magnoliopsida</taxon>
        <taxon>eudicotyledons</taxon>
        <taxon>Gunneridae</taxon>
        <taxon>Pentapetalae</taxon>
        <taxon>rosids</taxon>
        <taxon>fabids</taxon>
        <taxon>Fabales</taxon>
        <taxon>Fabaceae</taxon>
        <taxon>Cercidoideae</taxon>
        <taxon>Cercideae</taxon>
        <taxon>Bauhiniinae</taxon>
        <taxon>Bauhinia</taxon>
    </lineage>
</organism>
<gene>
    <name evidence="1" type="ORF">L6164_018230</name>
</gene>